<sequence>MMFSLTPAIDRVRDAASASHLRACIFLLLLSLAAFLPGFSTLQPLDRDEPRFAQASKQMLESGDFVDIRFQDEARHKKPVGIYWLQSAAVKAGEALGVPEARTQIWLYRIPSLVGATAAVLLTYWALLAFLSPPLALLGGALMASAVLLGVEARIAKTDALLAACAVASMGALARTWLDWTRSLAFVPDRRNWLVFWGATALGLLIKGPIVPMVWGFAILVLSASQRSFRWLKPLRFGPGLLLCLVVALPWFAAIMIKTGGSFFAESVGQDMLGKVAEGQEKHWGPPGLYLLFFFATYWPAAAFAAMAVPFAWVRRKEPQILFLIAWIVPSWLVFEAVPTKLPHYVLPLYPAITALLLLAVLNGGINRHRRGAVLTACLVVIVPLTLMGTILFGNWTLDHAVPWLALPFFALVLLAAISVVVAFRRLDFEGALWRCVPASLLLTIAVYPFAIESLRSLKLSPRLAEAARSVGCADPAVITLGYREPSLVFLTGTKLAMAASGADAAAFLNQPGCRVAFVENRFADDFKAALSSQPTKPRLVTTINGFNLNGGRQLEVAVFTRSPG</sequence>
<feature type="transmembrane region" description="Helical" evidence="8">
    <location>
        <begin position="289"/>
        <end position="314"/>
    </location>
</feature>
<feature type="transmembrane region" description="Helical" evidence="8">
    <location>
        <begin position="345"/>
        <end position="366"/>
    </location>
</feature>
<feature type="transmembrane region" description="Helical" evidence="8">
    <location>
        <begin position="20"/>
        <end position="42"/>
    </location>
</feature>
<dbReference type="GO" id="GO:0005886">
    <property type="term" value="C:plasma membrane"/>
    <property type="evidence" value="ECO:0007669"/>
    <property type="project" value="UniProtKB-SubCell"/>
</dbReference>
<evidence type="ECO:0000256" key="8">
    <source>
        <dbReference type="SAM" id="Phobius"/>
    </source>
</evidence>
<evidence type="ECO:0000256" key="7">
    <source>
        <dbReference type="ARBA" id="ARBA00023136"/>
    </source>
</evidence>
<evidence type="ECO:0000256" key="2">
    <source>
        <dbReference type="ARBA" id="ARBA00022475"/>
    </source>
</evidence>
<dbReference type="AlphaFoldDB" id="A0A9E7ZYA1"/>
<evidence type="ECO:0000256" key="3">
    <source>
        <dbReference type="ARBA" id="ARBA00022676"/>
    </source>
</evidence>
<keyword evidence="2" id="KW-1003">Cell membrane</keyword>
<evidence type="ECO:0000256" key="5">
    <source>
        <dbReference type="ARBA" id="ARBA00022692"/>
    </source>
</evidence>
<comment type="subcellular location">
    <subcellularLocation>
        <location evidence="1">Cell membrane</location>
        <topology evidence="1">Multi-pass membrane protein</topology>
    </subcellularLocation>
</comment>
<organism evidence="9">
    <name type="scientific">Bosea sp. NBC_00436</name>
    <dbReference type="NCBI Taxonomy" id="2969620"/>
    <lineage>
        <taxon>Bacteria</taxon>
        <taxon>Pseudomonadati</taxon>
        <taxon>Pseudomonadota</taxon>
        <taxon>Alphaproteobacteria</taxon>
        <taxon>Hyphomicrobiales</taxon>
        <taxon>Boseaceae</taxon>
        <taxon>Bosea</taxon>
    </lineage>
</organism>
<feature type="transmembrane region" description="Helical" evidence="8">
    <location>
        <begin position="321"/>
        <end position="339"/>
    </location>
</feature>
<protein>
    <submittedName>
        <fullName evidence="9">Glycosyltransferase family 39 protein</fullName>
    </submittedName>
</protein>
<feature type="transmembrane region" description="Helical" evidence="8">
    <location>
        <begin position="405"/>
        <end position="425"/>
    </location>
</feature>
<reference evidence="9" key="1">
    <citation type="submission" date="2022-08" db="EMBL/GenBank/DDBJ databases">
        <title>Complete Genome Sequences of 2 Bosea sp. soil isolates.</title>
        <authorList>
            <person name="Alvarez Arevalo M."/>
            <person name="Sterndorff E.B."/>
            <person name="Faurdal D."/>
            <person name="Joergensen T.S."/>
            <person name="Weber T."/>
        </authorList>
    </citation>
    <scope>NUCLEOTIDE SEQUENCE</scope>
    <source>
        <strain evidence="9">NBC_00436</strain>
    </source>
</reference>
<keyword evidence="4" id="KW-0808">Transferase</keyword>
<feature type="transmembrane region" description="Helical" evidence="8">
    <location>
        <begin position="194"/>
        <end position="223"/>
    </location>
</feature>
<feature type="transmembrane region" description="Helical" evidence="8">
    <location>
        <begin position="235"/>
        <end position="257"/>
    </location>
</feature>
<dbReference type="InterPro" id="IPR050297">
    <property type="entry name" value="LipidA_mod_glycosyltrf_83"/>
</dbReference>
<feature type="transmembrane region" description="Helical" evidence="8">
    <location>
        <begin position="106"/>
        <end position="127"/>
    </location>
</feature>
<name>A0A9E7ZYA1_9HYPH</name>
<keyword evidence="7 8" id="KW-0472">Membrane</keyword>
<feature type="transmembrane region" description="Helical" evidence="8">
    <location>
        <begin position="432"/>
        <end position="451"/>
    </location>
</feature>
<keyword evidence="6 8" id="KW-1133">Transmembrane helix</keyword>
<dbReference type="GO" id="GO:0009103">
    <property type="term" value="P:lipopolysaccharide biosynthetic process"/>
    <property type="evidence" value="ECO:0007669"/>
    <property type="project" value="TreeGrafter"/>
</dbReference>
<keyword evidence="3" id="KW-0328">Glycosyltransferase</keyword>
<dbReference type="PANTHER" id="PTHR33908">
    <property type="entry name" value="MANNOSYLTRANSFERASE YKCB-RELATED"/>
    <property type="match status" value="1"/>
</dbReference>
<dbReference type="EMBL" id="CP102774">
    <property type="protein sequence ID" value="UZF89522.1"/>
    <property type="molecule type" value="Genomic_DNA"/>
</dbReference>
<feature type="transmembrane region" description="Helical" evidence="8">
    <location>
        <begin position="373"/>
        <end position="393"/>
    </location>
</feature>
<dbReference type="GO" id="GO:0010041">
    <property type="term" value="P:response to iron(III) ion"/>
    <property type="evidence" value="ECO:0007669"/>
    <property type="project" value="TreeGrafter"/>
</dbReference>
<evidence type="ECO:0000256" key="4">
    <source>
        <dbReference type="ARBA" id="ARBA00022679"/>
    </source>
</evidence>
<keyword evidence="5 8" id="KW-0812">Transmembrane</keyword>
<evidence type="ECO:0000313" key="9">
    <source>
        <dbReference type="EMBL" id="UZF89522.1"/>
    </source>
</evidence>
<dbReference type="PANTHER" id="PTHR33908:SF3">
    <property type="entry name" value="UNDECAPRENYL PHOSPHATE-ALPHA-4-AMINO-4-DEOXY-L-ARABINOSE ARABINOSYL TRANSFERASE"/>
    <property type="match status" value="1"/>
</dbReference>
<feature type="transmembrane region" description="Helical" evidence="8">
    <location>
        <begin position="160"/>
        <end position="178"/>
    </location>
</feature>
<dbReference type="GO" id="GO:0016763">
    <property type="term" value="F:pentosyltransferase activity"/>
    <property type="evidence" value="ECO:0007669"/>
    <property type="project" value="TreeGrafter"/>
</dbReference>
<evidence type="ECO:0000256" key="6">
    <source>
        <dbReference type="ARBA" id="ARBA00022989"/>
    </source>
</evidence>
<feature type="transmembrane region" description="Helical" evidence="8">
    <location>
        <begin position="133"/>
        <end position="151"/>
    </location>
</feature>
<evidence type="ECO:0000256" key="1">
    <source>
        <dbReference type="ARBA" id="ARBA00004651"/>
    </source>
</evidence>
<accession>A0A9E7ZYA1</accession>
<gene>
    <name evidence="9" type="ORF">NWE54_12360</name>
</gene>
<proteinExistence type="predicted"/>